<gene>
    <name evidence="3" type="ORF">GCM10025883_29130</name>
</gene>
<feature type="domain" description="YhaN AAA" evidence="2">
    <location>
        <begin position="1"/>
        <end position="56"/>
    </location>
</feature>
<keyword evidence="4" id="KW-1185">Reference proteome</keyword>
<dbReference type="Proteomes" id="UP001157126">
    <property type="component" value="Unassembled WGS sequence"/>
</dbReference>
<feature type="coiled-coil region" evidence="1">
    <location>
        <begin position="196"/>
        <end position="268"/>
    </location>
</feature>
<dbReference type="InterPro" id="IPR038734">
    <property type="entry name" value="YhaN_AAA"/>
</dbReference>
<protein>
    <recommendedName>
        <fullName evidence="2">YhaN AAA domain-containing protein</fullName>
    </recommendedName>
</protein>
<evidence type="ECO:0000313" key="3">
    <source>
        <dbReference type="EMBL" id="GMA40868.1"/>
    </source>
</evidence>
<dbReference type="PANTHER" id="PTHR41259:SF1">
    <property type="entry name" value="DOUBLE-STRAND BREAK REPAIR RAD50 ATPASE, PUTATIVE-RELATED"/>
    <property type="match status" value="1"/>
</dbReference>
<comment type="caution">
    <text evidence="3">The sequence shown here is derived from an EMBL/GenBank/DDBJ whole genome shotgun (WGS) entry which is preliminary data.</text>
</comment>
<evidence type="ECO:0000313" key="4">
    <source>
        <dbReference type="Proteomes" id="UP001157126"/>
    </source>
</evidence>
<evidence type="ECO:0000256" key="1">
    <source>
        <dbReference type="SAM" id="Coils"/>
    </source>
</evidence>
<dbReference type="InterPro" id="IPR027417">
    <property type="entry name" value="P-loop_NTPase"/>
</dbReference>
<reference evidence="4" key="1">
    <citation type="journal article" date="2019" name="Int. J. Syst. Evol. Microbiol.">
        <title>The Global Catalogue of Microorganisms (GCM) 10K type strain sequencing project: providing services to taxonomists for standard genome sequencing and annotation.</title>
        <authorList>
            <consortium name="The Broad Institute Genomics Platform"/>
            <consortium name="The Broad Institute Genome Sequencing Center for Infectious Disease"/>
            <person name="Wu L."/>
            <person name="Ma J."/>
        </authorList>
    </citation>
    <scope>NUCLEOTIDE SEQUENCE [LARGE SCALE GENOMIC DNA]</scope>
    <source>
        <strain evidence="4">NBRC 113072</strain>
    </source>
</reference>
<feature type="coiled-coil region" evidence="1">
    <location>
        <begin position="324"/>
        <end position="351"/>
    </location>
</feature>
<sequence>MRIHRLTLTHIKGVADREVVFPDEGIVVVEGANEAGKTTMIEALDLLFEEKDSSRKRHVLAMRPVGLDVPSAVEVEATSGPYRFTYRKQWFRRPGTVLTVHTPRREDLTGSAAHDRARDILAETTDPDLWRALRLMQATPLGATDLSGSTALADALEGAAGQSADSAGAEGDSLLRAAEDVFREFFTATGRPTGEYRDAELRVEEARHLRDEAEKAVEEVAADVARHAEAVRELDRLDAQVAAGEAALQELQDQWASAEEVLREAERLGMATQVARQSHAAAAERVEARDALVAEVTILRDAVGRFETDLDELSTGIGPAQAALASATEEAERAHAARKEARRAASRAESDVALVADLHDLAVLAERSRSVDLALERRERAREDARARRFTGSRAAIEEAAREVDLARAEWRVGSAGWQLTPEVSGLEVEIDGERRTLQAECSGVLGDTVEIVLPGVARLRLNPPSGVAERGQTVDAAQARLAELLTEAGVDDIAAARAAAAAHDDAVRALEEAERALSGALSGESVEDLRDRVAHLHEHTVELLTRRIDEAGTDTAGAPTAPAAAGELTELDLAEIDLAAVTPVLAWITGTDDADGRRRLRTVAAEAREREDAAEALIARWDAEATTLRGAVEAERLAVARAEVALASARTALGEASSRLALDREKASDAALAERVRETEALLAEATEREQTVVAEVARHDPESLRVRLEGAESAAVSLRGRFADTRDERLAIEARLRHAGGQGRAERLTEAESALARAERALASYRRRAGAARTLFQTLTRHRNEVVRTYVEPFGKEVSRLGRIVYGPDFEVEVGPSLAIEARVLADERIPYEALSSGAKEQMSILTRLACASLVDPEHGAPVILDDALGYSDPARLQRVCSAFSLVGGGAQIILLTCTPGRYAGIPDAKVIRI</sequence>
<accession>A0ABQ6ISG2</accession>
<dbReference type="EMBL" id="BSUO01000001">
    <property type="protein sequence ID" value="GMA40868.1"/>
    <property type="molecule type" value="Genomic_DNA"/>
</dbReference>
<dbReference type="Pfam" id="PF13514">
    <property type="entry name" value="AAA_27"/>
    <property type="match status" value="1"/>
</dbReference>
<name>A0ABQ6ISG2_9MICO</name>
<evidence type="ECO:0000259" key="2">
    <source>
        <dbReference type="Pfam" id="PF13514"/>
    </source>
</evidence>
<dbReference type="RefSeq" id="WP_284304500.1">
    <property type="nucleotide sequence ID" value="NZ_BSUO01000001.1"/>
</dbReference>
<dbReference type="Gene3D" id="3.40.50.300">
    <property type="entry name" value="P-loop containing nucleotide triphosphate hydrolases"/>
    <property type="match status" value="2"/>
</dbReference>
<dbReference type="PANTHER" id="PTHR41259">
    <property type="entry name" value="DOUBLE-STRAND BREAK REPAIR RAD50 ATPASE, PUTATIVE-RELATED"/>
    <property type="match status" value="1"/>
</dbReference>
<organism evidence="3 4">
    <name type="scientific">Mobilicoccus caccae</name>
    <dbReference type="NCBI Taxonomy" id="1859295"/>
    <lineage>
        <taxon>Bacteria</taxon>
        <taxon>Bacillati</taxon>
        <taxon>Actinomycetota</taxon>
        <taxon>Actinomycetes</taxon>
        <taxon>Micrococcales</taxon>
        <taxon>Dermatophilaceae</taxon>
        <taxon>Mobilicoccus</taxon>
    </lineage>
</organism>
<keyword evidence="1" id="KW-0175">Coiled coil</keyword>
<proteinExistence type="predicted"/>
<dbReference type="SUPFAM" id="SSF52540">
    <property type="entry name" value="P-loop containing nucleoside triphosphate hydrolases"/>
    <property type="match status" value="1"/>
</dbReference>